<protein>
    <recommendedName>
        <fullName evidence="3">Firmicute plasmid replication protein</fullName>
    </recommendedName>
</protein>
<gene>
    <name evidence="1" type="ORF">ANCDUO_20878</name>
</gene>
<dbReference type="OrthoDB" id="10435171at2759"/>
<evidence type="ECO:0000313" key="1">
    <source>
        <dbReference type="EMBL" id="KIH49048.1"/>
    </source>
</evidence>
<accession>A0A0C2BYJ6</accession>
<evidence type="ECO:0000313" key="2">
    <source>
        <dbReference type="Proteomes" id="UP000054047"/>
    </source>
</evidence>
<dbReference type="Proteomes" id="UP000054047">
    <property type="component" value="Unassembled WGS sequence"/>
</dbReference>
<sequence length="198" mass="22523">MSLADSPSKKINLRKLPFSPTVNPLLDGFTVQAKRKQIRTGGVKEMVDIKTGEVSQAVIIEEQELDEIHFVKVFTAGIRAAYELTRTGSRVFQAILEVYQNAPMSGGFADSIYLAWFDGGLDGRKLDMSEKTFQRGLVEIIDKGFLFPRNPNLFWVNPNLFFRGDRATFIRTYRRKQTTVDMQERANLEALGQNRLID</sequence>
<organism evidence="1 2">
    <name type="scientific">Ancylostoma duodenale</name>
    <dbReference type="NCBI Taxonomy" id="51022"/>
    <lineage>
        <taxon>Eukaryota</taxon>
        <taxon>Metazoa</taxon>
        <taxon>Ecdysozoa</taxon>
        <taxon>Nematoda</taxon>
        <taxon>Chromadorea</taxon>
        <taxon>Rhabditida</taxon>
        <taxon>Rhabditina</taxon>
        <taxon>Rhabditomorpha</taxon>
        <taxon>Strongyloidea</taxon>
        <taxon>Ancylostomatidae</taxon>
        <taxon>Ancylostomatinae</taxon>
        <taxon>Ancylostoma</taxon>
    </lineage>
</organism>
<keyword evidence="2" id="KW-1185">Reference proteome</keyword>
<dbReference type="EMBL" id="KN755363">
    <property type="protein sequence ID" value="KIH49048.1"/>
    <property type="molecule type" value="Genomic_DNA"/>
</dbReference>
<proteinExistence type="predicted"/>
<reference evidence="1 2" key="1">
    <citation type="submission" date="2013-12" db="EMBL/GenBank/DDBJ databases">
        <title>Draft genome of the parsitic nematode Ancylostoma duodenale.</title>
        <authorList>
            <person name="Mitreva M."/>
        </authorList>
    </citation>
    <scope>NUCLEOTIDE SEQUENCE [LARGE SCALE GENOMIC DNA]</scope>
    <source>
        <strain evidence="1 2">Zhejiang</strain>
    </source>
</reference>
<dbReference type="AlphaFoldDB" id="A0A0C2BYJ6"/>
<evidence type="ECO:0008006" key="3">
    <source>
        <dbReference type="Google" id="ProtNLM"/>
    </source>
</evidence>
<name>A0A0C2BYJ6_9BILA</name>